<dbReference type="Proteomes" id="UP001648503">
    <property type="component" value="Unassembled WGS sequence"/>
</dbReference>
<protein>
    <recommendedName>
        <fullName evidence="4">Clathrin light chain</fullName>
    </recommendedName>
</protein>
<proteinExistence type="predicted"/>
<accession>A0ABQ8EVR0</accession>
<evidence type="ECO:0000313" key="2">
    <source>
        <dbReference type="EMBL" id="KAH6587396.1"/>
    </source>
</evidence>
<evidence type="ECO:0008006" key="4">
    <source>
        <dbReference type="Google" id="ProtNLM"/>
    </source>
</evidence>
<gene>
    <name evidence="2" type="ORF">BASA50_011398</name>
</gene>
<name>A0ABQ8EVR0_9FUNG</name>
<dbReference type="EMBL" id="JAFCIX010000562">
    <property type="protein sequence ID" value="KAH6587396.1"/>
    <property type="molecule type" value="Genomic_DNA"/>
</dbReference>
<feature type="compositionally biased region" description="Polar residues" evidence="1">
    <location>
        <begin position="7"/>
        <end position="19"/>
    </location>
</feature>
<feature type="compositionally biased region" description="Basic and acidic residues" evidence="1">
    <location>
        <begin position="77"/>
        <end position="92"/>
    </location>
</feature>
<feature type="region of interest" description="Disordered" evidence="1">
    <location>
        <begin position="77"/>
        <end position="100"/>
    </location>
</feature>
<sequence>MWKATATLASHLNNTSTSAAGAGGDEEEWTSDPDFVNAVSEKDQRWGKQKTIDDKTEASQKEMADLRATVVSQHETQIKNEWESRNGAHVKESYGALKSK</sequence>
<feature type="compositionally biased region" description="Basic and acidic residues" evidence="1">
    <location>
        <begin position="40"/>
        <end position="63"/>
    </location>
</feature>
<evidence type="ECO:0000313" key="3">
    <source>
        <dbReference type="Proteomes" id="UP001648503"/>
    </source>
</evidence>
<keyword evidence="3" id="KW-1185">Reference proteome</keyword>
<feature type="region of interest" description="Disordered" evidence="1">
    <location>
        <begin position="1"/>
        <end position="63"/>
    </location>
</feature>
<reference evidence="2 3" key="1">
    <citation type="submission" date="2021-02" db="EMBL/GenBank/DDBJ databases">
        <title>Variation within the Batrachochytrium salamandrivorans European outbreak.</title>
        <authorList>
            <person name="Kelly M."/>
            <person name="Pasmans F."/>
            <person name="Shea T.P."/>
            <person name="Munoz J.F."/>
            <person name="Carranza S."/>
            <person name="Cuomo C.A."/>
            <person name="Martel A."/>
        </authorList>
    </citation>
    <scope>NUCLEOTIDE SEQUENCE [LARGE SCALE GENOMIC DNA]</scope>
    <source>
        <strain evidence="2 3">AMFP18/2</strain>
    </source>
</reference>
<comment type="caution">
    <text evidence="2">The sequence shown here is derived from an EMBL/GenBank/DDBJ whole genome shotgun (WGS) entry which is preliminary data.</text>
</comment>
<evidence type="ECO:0000256" key="1">
    <source>
        <dbReference type="SAM" id="MobiDB-lite"/>
    </source>
</evidence>
<organism evidence="2 3">
    <name type="scientific">Batrachochytrium salamandrivorans</name>
    <dbReference type="NCBI Taxonomy" id="1357716"/>
    <lineage>
        <taxon>Eukaryota</taxon>
        <taxon>Fungi</taxon>
        <taxon>Fungi incertae sedis</taxon>
        <taxon>Chytridiomycota</taxon>
        <taxon>Chytridiomycota incertae sedis</taxon>
        <taxon>Chytridiomycetes</taxon>
        <taxon>Rhizophydiales</taxon>
        <taxon>Rhizophydiales incertae sedis</taxon>
        <taxon>Batrachochytrium</taxon>
    </lineage>
</organism>